<evidence type="ECO:0000313" key="6">
    <source>
        <dbReference type="Proteomes" id="UP000432089"/>
    </source>
</evidence>
<evidence type="ECO:0000256" key="1">
    <source>
        <dbReference type="ARBA" id="ARBA00012528"/>
    </source>
</evidence>
<dbReference type="GO" id="GO:0043709">
    <property type="term" value="P:cell adhesion involved in single-species biofilm formation"/>
    <property type="evidence" value="ECO:0007669"/>
    <property type="project" value="TreeGrafter"/>
</dbReference>
<evidence type="ECO:0000313" key="5">
    <source>
        <dbReference type="EMBL" id="KAB0678799.1"/>
    </source>
</evidence>
<dbReference type="RefSeq" id="WP_150970982.1">
    <property type="nucleotide sequence ID" value="NZ_VZDO01000012.1"/>
</dbReference>
<dbReference type="NCBIfam" id="TIGR00254">
    <property type="entry name" value="GGDEF"/>
    <property type="match status" value="1"/>
</dbReference>
<proteinExistence type="predicted"/>
<dbReference type="InterPro" id="IPR050469">
    <property type="entry name" value="Diguanylate_Cyclase"/>
</dbReference>
<comment type="caution">
    <text evidence="5">The sequence shown here is derived from an EMBL/GenBank/DDBJ whole genome shotgun (WGS) entry which is preliminary data.</text>
</comment>
<feature type="transmembrane region" description="Helical" evidence="3">
    <location>
        <begin position="182"/>
        <end position="202"/>
    </location>
</feature>
<dbReference type="EMBL" id="VZDO01000012">
    <property type="protein sequence ID" value="KAB0678799.1"/>
    <property type="molecule type" value="Genomic_DNA"/>
</dbReference>
<feature type="transmembrane region" description="Helical" evidence="3">
    <location>
        <begin position="12"/>
        <end position="33"/>
    </location>
</feature>
<dbReference type="FunFam" id="3.30.70.270:FF:000001">
    <property type="entry name" value="Diguanylate cyclase domain protein"/>
    <property type="match status" value="1"/>
</dbReference>
<evidence type="ECO:0000256" key="3">
    <source>
        <dbReference type="SAM" id="Phobius"/>
    </source>
</evidence>
<evidence type="ECO:0000259" key="4">
    <source>
        <dbReference type="PROSITE" id="PS50887"/>
    </source>
</evidence>
<keyword evidence="3" id="KW-0472">Membrane</keyword>
<dbReference type="SMART" id="SM00267">
    <property type="entry name" value="GGDEF"/>
    <property type="match status" value="1"/>
</dbReference>
<dbReference type="Pfam" id="PF00990">
    <property type="entry name" value="GGDEF"/>
    <property type="match status" value="1"/>
</dbReference>
<keyword evidence="6" id="KW-1185">Reference proteome</keyword>
<dbReference type="InterPro" id="IPR029787">
    <property type="entry name" value="Nucleotide_cyclase"/>
</dbReference>
<dbReference type="GO" id="GO:0005886">
    <property type="term" value="C:plasma membrane"/>
    <property type="evidence" value="ECO:0007669"/>
    <property type="project" value="TreeGrafter"/>
</dbReference>
<dbReference type="PANTHER" id="PTHR45138">
    <property type="entry name" value="REGULATORY COMPONENTS OF SENSORY TRANSDUCTION SYSTEM"/>
    <property type="match status" value="1"/>
</dbReference>
<reference evidence="5 6" key="1">
    <citation type="submission" date="2019-09" db="EMBL/GenBank/DDBJ databases">
        <title>YIM 132180 draft genome.</title>
        <authorList>
            <person name="Zhang K."/>
        </authorList>
    </citation>
    <scope>NUCLEOTIDE SEQUENCE [LARGE SCALE GENOMIC DNA]</scope>
    <source>
        <strain evidence="5 6">YIM 132180</strain>
    </source>
</reference>
<dbReference type="AlphaFoldDB" id="A0A7V7PMY2"/>
<protein>
    <recommendedName>
        <fullName evidence="1">diguanylate cyclase</fullName>
        <ecNumber evidence="1">2.7.7.65</ecNumber>
    </recommendedName>
</protein>
<evidence type="ECO:0000256" key="2">
    <source>
        <dbReference type="ARBA" id="ARBA00034247"/>
    </source>
</evidence>
<comment type="catalytic activity">
    <reaction evidence="2">
        <text>2 GTP = 3',3'-c-di-GMP + 2 diphosphate</text>
        <dbReference type="Rhea" id="RHEA:24898"/>
        <dbReference type="ChEBI" id="CHEBI:33019"/>
        <dbReference type="ChEBI" id="CHEBI:37565"/>
        <dbReference type="ChEBI" id="CHEBI:58805"/>
        <dbReference type="EC" id="2.7.7.65"/>
    </reaction>
</comment>
<organism evidence="5 6">
    <name type="scientific">Plantimonas leprariae</name>
    <dbReference type="NCBI Taxonomy" id="2615207"/>
    <lineage>
        <taxon>Bacteria</taxon>
        <taxon>Pseudomonadati</taxon>
        <taxon>Pseudomonadota</taxon>
        <taxon>Alphaproteobacteria</taxon>
        <taxon>Hyphomicrobiales</taxon>
        <taxon>Aurantimonadaceae</taxon>
        <taxon>Plantimonas</taxon>
    </lineage>
</organism>
<dbReference type="GO" id="GO:0052621">
    <property type="term" value="F:diguanylate cyclase activity"/>
    <property type="evidence" value="ECO:0007669"/>
    <property type="project" value="UniProtKB-EC"/>
</dbReference>
<gene>
    <name evidence="5" type="ORF">F6X38_15040</name>
</gene>
<dbReference type="Proteomes" id="UP000432089">
    <property type="component" value="Unassembled WGS sequence"/>
</dbReference>
<keyword evidence="3" id="KW-1133">Transmembrane helix</keyword>
<accession>A0A7V7PMY2</accession>
<dbReference type="PANTHER" id="PTHR45138:SF9">
    <property type="entry name" value="DIGUANYLATE CYCLASE DGCM-RELATED"/>
    <property type="match status" value="1"/>
</dbReference>
<dbReference type="SUPFAM" id="SSF55073">
    <property type="entry name" value="Nucleotide cyclase"/>
    <property type="match status" value="1"/>
</dbReference>
<dbReference type="Gene3D" id="3.30.70.270">
    <property type="match status" value="1"/>
</dbReference>
<dbReference type="CDD" id="cd01949">
    <property type="entry name" value="GGDEF"/>
    <property type="match status" value="1"/>
</dbReference>
<dbReference type="PROSITE" id="PS50887">
    <property type="entry name" value="GGDEF"/>
    <property type="match status" value="1"/>
</dbReference>
<dbReference type="InterPro" id="IPR000160">
    <property type="entry name" value="GGDEF_dom"/>
</dbReference>
<dbReference type="EC" id="2.7.7.65" evidence="1"/>
<keyword evidence="3" id="KW-0812">Transmembrane</keyword>
<name>A0A7V7PMY2_9HYPH</name>
<feature type="domain" description="GGDEF" evidence="4">
    <location>
        <begin position="296"/>
        <end position="433"/>
    </location>
</feature>
<dbReference type="InterPro" id="IPR043128">
    <property type="entry name" value="Rev_trsase/Diguanyl_cyclase"/>
</dbReference>
<dbReference type="GO" id="GO:1902201">
    <property type="term" value="P:negative regulation of bacterial-type flagellum-dependent cell motility"/>
    <property type="evidence" value="ECO:0007669"/>
    <property type="project" value="TreeGrafter"/>
</dbReference>
<sequence length="445" mass="48236">MFRHPFSLVTAGRIFVAASVTYVVAAALFSFSFMREIENDARFTRENQIPKILAQNANAVKVEKLASLVHSAYLARDARLERQVQLELRVLSQTFTLDNDKVLIDGAKAIADDVKRITSLRAAERGGAAVGAGGDTAEQLRTTYNEAIRKARQLADYLVNDSAFVADNVSNKIEANANRITNFWMAILAVPVLGSLLIFWMFRTHVAGPINATIDRLTAIGTETFSGAAPPAPLFVELRMISTAVETYGEVSAKLSQTNSVLRALSVEDALTGIGNRRSFDAMLDAEFGSARSREAGLAVLIIDLDHFKRINDEYGHQSGDACLQATGRILRSHCEGAACHAARYGGEEFSVLLPNMSVAEAVAFAEKLRVAIATAQVARGEGRRPIRMTASIGVASTEETTFASPGALLDAADAALYRAKHRGRNNVQFHSEGDAQPLETRRHA</sequence>